<dbReference type="SMART" id="SM00448">
    <property type="entry name" value="REC"/>
    <property type="match status" value="1"/>
</dbReference>
<evidence type="ECO:0000256" key="1">
    <source>
        <dbReference type="ARBA" id="ARBA00022553"/>
    </source>
</evidence>
<keyword evidence="1 2" id="KW-0597">Phosphoprotein</keyword>
<evidence type="ECO:0000256" key="2">
    <source>
        <dbReference type="PROSITE-ProRule" id="PRU00169"/>
    </source>
</evidence>
<dbReference type="Proteomes" id="UP001063350">
    <property type="component" value="Chromosome"/>
</dbReference>
<protein>
    <submittedName>
        <fullName evidence="4">Transcriptional regulator</fullName>
    </submittedName>
</protein>
<sequence>MRILVIDDDEHMRELLSHVIKWAGYEVMLAENGRIAMEMQRENPADLVITDLIMPEQEGLETISSLKKEYSSVKIIAISGGGRIGPEAYLPAASELGADRVFCKPFDVQEMVTAVRELLGDEKAQGSSS</sequence>
<dbReference type="AlphaFoldDB" id="A0A915U085"/>
<dbReference type="KEGG" id="ddu:GF1_15190"/>
<dbReference type="PROSITE" id="PS50110">
    <property type="entry name" value="RESPONSE_REGULATORY"/>
    <property type="match status" value="1"/>
</dbReference>
<keyword evidence="5" id="KW-1185">Reference proteome</keyword>
<gene>
    <name evidence="4" type="ORF">GF1_15190</name>
</gene>
<dbReference type="Pfam" id="PF00072">
    <property type="entry name" value="Response_reg"/>
    <property type="match status" value="1"/>
</dbReference>
<dbReference type="RefSeq" id="WP_267929016.1">
    <property type="nucleotide sequence ID" value="NZ_AP024233.1"/>
</dbReference>
<dbReference type="InterPro" id="IPR001789">
    <property type="entry name" value="Sig_transdc_resp-reg_receiver"/>
</dbReference>
<dbReference type="InterPro" id="IPR011006">
    <property type="entry name" value="CheY-like_superfamily"/>
</dbReference>
<dbReference type="Gene3D" id="3.40.50.2300">
    <property type="match status" value="1"/>
</dbReference>
<dbReference type="PANTHER" id="PTHR44591">
    <property type="entry name" value="STRESS RESPONSE REGULATOR PROTEIN 1"/>
    <property type="match status" value="1"/>
</dbReference>
<organism evidence="4 5">
    <name type="scientific">Desulfolithobacter dissulfuricans</name>
    <dbReference type="NCBI Taxonomy" id="2795293"/>
    <lineage>
        <taxon>Bacteria</taxon>
        <taxon>Pseudomonadati</taxon>
        <taxon>Thermodesulfobacteriota</taxon>
        <taxon>Desulfobulbia</taxon>
        <taxon>Desulfobulbales</taxon>
        <taxon>Desulfobulbaceae</taxon>
        <taxon>Desulfolithobacter</taxon>
    </lineage>
</organism>
<dbReference type="PANTHER" id="PTHR44591:SF23">
    <property type="entry name" value="CHEY SUBFAMILY"/>
    <property type="match status" value="1"/>
</dbReference>
<dbReference type="GO" id="GO:0000160">
    <property type="term" value="P:phosphorelay signal transduction system"/>
    <property type="evidence" value="ECO:0007669"/>
    <property type="project" value="InterPro"/>
</dbReference>
<dbReference type="InterPro" id="IPR050595">
    <property type="entry name" value="Bact_response_regulator"/>
</dbReference>
<evidence type="ECO:0000313" key="5">
    <source>
        <dbReference type="Proteomes" id="UP001063350"/>
    </source>
</evidence>
<accession>A0A915U085</accession>
<evidence type="ECO:0000259" key="3">
    <source>
        <dbReference type="PROSITE" id="PS50110"/>
    </source>
</evidence>
<proteinExistence type="predicted"/>
<feature type="modified residue" description="4-aspartylphosphate" evidence="2">
    <location>
        <position position="51"/>
    </location>
</feature>
<dbReference type="EMBL" id="AP024233">
    <property type="protein sequence ID" value="BCO09143.1"/>
    <property type="molecule type" value="Genomic_DNA"/>
</dbReference>
<feature type="domain" description="Response regulatory" evidence="3">
    <location>
        <begin position="2"/>
        <end position="119"/>
    </location>
</feature>
<name>A0A915U085_9BACT</name>
<evidence type="ECO:0000313" key="4">
    <source>
        <dbReference type="EMBL" id="BCO09143.1"/>
    </source>
</evidence>
<reference evidence="4" key="1">
    <citation type="submission" date="2020-12" db="EMBL/GenBank/DDBJ databases">
        <title>Desulfobium dissulfuricans gen. nov., sp. nov., a novel mesophilic, sulfate-reducing bacterium isolated from a deep-sea hydrothermal vent.</title>
        <authorList>
            <person name="Hashimoto Y."/>
            <person name="Tame A."/>
            <person name="Sawayama S."/>
            <person name="Miyazaki J."/>
            <person name="Takai K."/>
            <person name="Nakagawa S."/>
        </authorList>
    </citation>
    <scope>NUCLEOTIDE SEQUENCE</scope>
    <source>
        <strain evidence="4">GF1</strain>
    </source>
</reference>
<dbReference type="SUPFAM" id="SSF52172">
    <property type="entry name" value="CheY-like"/>
    <property type="match status" value="1"/>
</dbReference>